<evidence type="ECO:0000256" key="14">
    <source>
        <dbReference type="RuleBase" id="RU000461"/>
    </source>
</evidence>
<comment type="caution">
    <text evidence="15">The sequence shown here is derived from an EMBL/GenBank/DDBJ whole genome shotgun (WGS) entry which is preliminary data.</text>
</comment>
<dbReference type="InterPro" id="IPR002401">
    <property type="entry name" value="Cyt_P450_E_grp-I"/>
</dbReference>
<dbReference type="PRINTS" id="PR00463">
    <property type="entry name" value="EP450I"/>
</dbReference>
<comment type="similarity">
    <text evidence="4 14">Belongs to the cytochrome P450 family.</text>
</comment>
<evidence type="ECO:0000256" key="12">
    <source>
        <dbReference type="ARBA" id="ARBA00023136"/>
    </source>
</evidence>
<proteinExistence type="inferred from homology"/>
<protein>
    <recommendedName>
        <fullName evidence="17">Cytochrome P450</fullName>
    </recommendedName>
</protein>
<keyword evidence="9 14" id="KW-0560">Oxidoreductase</keyword>
<evidence type="ECO:0000256" key="9">
    <source>
        <dbReference type="ARBA" id="ARBA00023002"/>
    </source>
</evidence>
<dbReference type="PANTHER" id="PTHR24292">
    <property type="entry name" value="CYTOCHROME P450"/>
    <property type="match status" value="1"/>
</dbReference>
<evidence type="ECO:0000256" key="4">
    <source>
        <dbReference type="ARBA" id="ARBA00010617"/>
    </source>
</evidence>
<gene>
    <name evidence="15" type="ORF">RI129_007869</name>
</gene>
<dbReference type="InterPro" id="IPR001128">
    <property type="entry name" value="Cyt_P450"/>
</dbReference>
<evidence type="ECO:0000256" key="5">
    <source>
        <dbReference type="ARBA" id="ARBA00022617"/>
    </source>
</evidence>
<organism evidence="15 16">
    <name type="scientific">Pyrocoelia pectoralis</name>
    <dbReference type="NCBI Taxonomy" id="417401"/>
    <lineage>
        <taxon>Eukaryota</taxon>
        <taxon>Metazoa</taxon>
        <taxon>Ecdysozoa</taxon>
        <taxon>Arthropoda</taxon>
        <taxon>Hexapoda</taxon>
        <taxon>Insecta</taxon>
        <taxon>Pterygota</taxon>
        <taxon>Neoptera</taxon>
        <taxon>Endopterygota</taxon>
        <taxon>Coleoptera</taxon>
        <taxon>Polyphaga</taxon>
        <taxon>Elateriformia</taxon>
        <taxon>Elateroidea</taxon>
        <taxon>Lampyridae</taxon>
        <taxon>Lampyrinae</taxon>
        <taxon>Pyrocoelia</taxon>
    </lineage>
</organism>
<keyword evidence="12" id="KW-0472">Membrane</keyword>
<dbReference type="EMBL" id="JAVRBK010000005">
    <property type="protein sequence ID" value="KAK5644024.1"/>
    <property type="molecule type" value="Genomic_DNA"/>
</dbReference>
<evidence type="ECO:0008006" key="17">
    <source>
        <dbReference type="Google" id="ProtNLM"/>
    </source>
</evidence>
<dbReference type="Pfam" id="PF00067">
    <property type="entry name" value="p450"/>
    <property type="match status" value="1"/>
</dbReference>
<sequence>MFGMTDKWSETKKVMNPLFSTNRMRHMVKPISDCTHQLIEHLKVKEGESHNVLDIMSKSGNDMFARTFFGVTCNSHVNKDNDFYVMARKAAALEHLHGSKFWLYYFCPILVKVLGLQVFPPQVCTFFQSIISEGAKLCNTDGKICLNISQLLIEMNKRNLERSVNNGRVSEEDVIINSIMLSIAGIGSVGYTLTNLCYELAQNPRIQENVCNEIREAMAQCNNELTYESLDSLKCLESAMMETLRLYPPSGVIDRRCEKSYLIEPINTREKPLYIEQGCGIWILHQAMQRDPKYFPDPDKFNPDRFRTVNALDSKAFLPFGAGPRKCIGMRYGIFQIKCVLVHLLNIYRIKIPTNLKHKGDGKRETNLQFEQRTRYLCPKLLSQTL</sequence>
<evidence type="ECO:0000256" key="10">
    <source>
        <dbReference type="ARBA" id="ARBA00023004"/>
    </source>
</evidence>
<evidence type="ECO:0000256" key="2">
    <source>
        <dbReference type="ARBA" id="ARBA00004174"/>
    </source>
</evidence>
<keyword evidence="6 13" id="KW-0479">Metal-binding</keyword>
<evidence type="ECO:0000256" key="7">
    <source>
        <dbReference type="ARBA" id="ARBA00022824"/>
    </source>
</evidence>
<evidence type="ECO:0000256" key="6">
    <source>
        <dbReference type="ARBA" id="ARBA00022723"/>
    </source>
</evidence>
<evidence type="ECO:0000256" key="1">
    <source>
        <dbReference type="ARBA" id="ARBA00001971"/>
    </source>
</evidence>
<evidence type="ECO:0000256" key="11">
    <source>
        <dbReference type="ARBA" id="ARBA00023033"/>
    </source>
</evidence>
<dbReference type="AlphaFoldDB" id="A0AAN7VH83"/>
<keyword evidence="11 14" id="KW-0503">Monooxygenase</keyword>
<dbReference type="PROSITE" id="PS00086">
    <property type="entry name" value="CYTOCHROME_P450"/>
    <property type="match status" value="1"/>
</dbReference>
<feature type="binding site" description="axial binding residue" evidence="13">
    <location>
        <position position="327"/>
    </location>
    <ligand>
        <name>heme</name>
        <dbReference type="ChEBI" id="CHEBI:30413"/>
    </ligand>
    <ligandPart>
        <name>Fe</name>
        <dbReference type="ChEBI" id="CHEBI:18248"/>
    </ligandPart>
</feature>
<dbReference type="Proteomes" id="UP001329430">
    <property type="component" value="Chromosome 5"/>
</dbReference>
<dbReference type="SUPFAM" id="SSF48264">
    <property type="entry name" value="Cytochrome P450"/>
    <property type="match status" value="1"/>
</dbReference>
<comment type="subcellular location">
    <subcellularLocation>
        <location evidence="3">Endoplasmic reticulum membrane</location>
        <topology evidence="3">Peripheral membrane protein</topology>
    </subcellularLocation>
    <subcellularLocation>
        <location evidence="2">Microsome membrane</location>
        <topology evidence="2">Peripheral membrane protein</topology>
    </subcellularLocation>
</comment>
<dbReference type="Gene3D" id="1.10.630.10">
    <property type="entry name" value="Cytochrome P450"/>
    <property type="match status" value="1"/>
</dbReference>
<keyword evidence="5 13" id="KW-0349">Heme</keyword>
<dbReference type="PANTHER" id="PTHR24292:SF54">
    <property type="entry name" value="CYP9F3-RELATED"/>
    <property type="match status" value="1"/>
</dbReference>
<dbReference type="GO" id="GO:0004497">
    <property type="term" value="F:monooxygenase activity"/>
    <property type="evidence" value="ECO:0007669"/>
    <property type="project" value="UniProtKB-KW"/>
</dbReference>
<accession>A0AAN7VH83</accession>
<evidence type="ECO:0000256" key="8">
    <source>
        <dbReference type="ARBA" id="ARBA00022848"/>
    </source>
</evidence>
<evidence type="ECO:0000256" key="3">
    <source>
        <dbReference type="ARBA" id="ARBA00004406"/>
    </source>
</evidence>
<keyword evidence="8" id="KW-0492">Microsome</keyword>
<keyword evidence="7" id="KW-0256">Endoplasmic reticulum</keyword>
<dbReference type="InterPro" id="IPR050476">
    <property type="entry name" value="Insect_CytP450_Detox"/>
</dbReference>
<dbReference type="GO" id="GO:0005506">
    <property type="term" value="F:iron ion binding"/>
    <property type="evidence" value="ECO:0007669"/>
    <property type="project" value="InterPro"/>
</dbReference>
<dbReference type="GO" id="GO:0016705">
    <property type="term" value="F:oxidoreductase activity, acting on paired donors, with incorporation or reduction of molecular oxygen"/>
    <property type="evidence" value="ECO:0007669"/>
    <property type="project" value="InterPro"/>
</dbReference>
<comment type="cofactor">
    <cofactor evidence="1 13">
        <name>heme</name>
        <dbReference type="ChEBI" id="CHEBI:30413"/>
    </cofactor>
</comment>
<dbReference type="InterPro" id="IPR017972">
    <property type="entry name" value="Cyt_P450_CS"/>
</dbReference>
<keyword evidence="16" id="KW-1185">Reference proteome</keyword>
<evidence type="ECO:0000256" key="13">
    <source>
        <dbReference type="PIRSR" id="PIRSR602401-1"/>
    </source>
</evidence>
<evidence type="ECO:0000313" key="15">
    <source>
        <dbReference type="EMBL" id="KAK5644024.1"/>
    </source>
</evidence>
<evidence type="ECO:0000313" key="16">
    <source>
        <dbReference type="Proteomes" id="UP001329430"/>
    </source>
</evidence>
<name>A0AAN7VH83_9COLE</name>
<keyword evidence="10 13" id="KW-0408">Iron</keyword>
<dbReference type="GO" id="GO:0020037">
    <property type="term" value="F:heme binding"/>
    <property type="evidence" value="ECO:0007669"/>
    <property type="project" value="InterPro"/>
</dbReference>
<dbReference type="InterPro" id="IPR036396">
    <property type="entry name" value="Cyt_P450_sf"/>
</dbReference>
<dbReference type="PRINTS" id="PR00385">
    <property type="entry name" value="P450"/>
</dbReference>
<reference evidence="15 16" key="1">
    <citation type="journal article" date="2024" name="Insects">
        <title>An Improved Chromosome-Level Genome Assembly of the Firefly Pyrocoelia pectoralis.</title>
        <authorList>
            <person name="Fu X."/>
            <person name="Meyer-Rochow V.B."/>
            <person name="Ballantyne L."/>
            <person name="Zhu X."/>
        </authorList>
    </citation>
    <scope>NUCLEOTIDE SEQUENCE [LARGE SCALE GENOMIC DNA]</scope>
    <source>
        <strain evidence="15">XCY_ONT2</strain>
    </source>
</reference>
<dbReference type="GO" id="GO:0005789">
    <property type="term" value="C:endoplasmic reticulum membrane"/>
    <property type="evidence" value="ECO:0007669"/>
    <property type="project" value="UniProtKB-SubCell"/>
</dbReference>